<dbReference type="FunFam" id="3.30.160.60:FF:000100">
    <property type="entry name" value="Zinc finger 45-like"/>
    <property type="match status" value="1"/>
</dbReference>
<dbReference type="GO" id="GO:0006357">
    <property type="term" value="P:regulation of transcription by RNA polymerase II"/>
    <property type="evidence" value="ECO:0007669"/>
    <property type="project" value="TreeGrafter"/>
</dbReference>
<dbReference type="PANTHER" id="PTHR24390">
    <property type="entry name" value="ZINC FINGER PROTEIN"/>
    <property type="match status" value="1"/>
</dbReference>
<accession>A0A8C7CXE7</accession>
<keyword evidence="15" id="KW-1185">Reference proteome</keyword>
<gene>
    <name evidence="14" type="primary">LOC109897824</name>
</gene>
<keyword evidence="4" id="KW-0677">Repeat</keyword>
<evidence type="ECO:0000313" key="15">
    <source>
        <dbReference type="Proteomes" id="UP000694557"/>
    </source>
</evidence>
<evidence type="ECO:0000256" key="1">
    <source>
        <dbReference type="ARBA" id="ARBA00004123"/>
    </source>
</evidence>
<dbReference type="FunFam" id="3.30.160.60:FF:001480">
    <property type="entry name" value="Si:cabz01071911.3"/>
    <property type="match status" value="2"/>
</dbReference>
<evidence type="ECO:0000256" key="3">
    <source>
        <dbReference type="ARBA" id="ARBA00022723"/>
    </source>
</evidence>
<evidence type="ECO:0000256" key="4">
    <source>
        <dbReference type="ARBA" id="ARBA00022737"/>
    </source>
</evidence>
<dbReference type="InterPro" id="IPR013087">
    <property type="entry name" value="Znf_C2H2_type"/>
</dbReference>
<keyword evidence="7" id="KW-0805">Transcription regulation</keyword>
<dbReference type="GO" id="GO:0005634">
    <property type="term" value="C:nucleus"/>
    <property type="evidence" value="ECO:0007669"/>
    <property type="project" value="UniProtKB-SubCell"/>
</dbReference>
<keyword evidence="8" id="KW-0238">DNA-binding</keyword>
<feature type="region of interest" description="Disordered" evidence="12">
    <location>
        <begin position="140"/>
        <end position="228"/>
    </location>
</feature>
<dbReference type="Proteomes" id="UP000694557">
    <property type="component" value="Unassembled WGS sequence"/>
</dbReference>
<evidence type="ECO:0000256" key="12">
    <source>
        <dbReference type="SAM" id="MobiDB-lite"/>
    </source>
</evidence>
<protein>
    <submittedName>
        <fullName evidence="14">Zinc finger and SCAN domain-containing protein 22-like</fullName>
    </submittedName>
</protein>
<feature type="domain" description="C2H2-type" evidence="13">
    <location>
        <begin position="318"/>
        <end position="345"/>
    </location>
</feature>
<organism evidence="14 15">
    <name type="scientific">Oncorhynchus kisutch</name>
    <name type="common">Coho salmon</name>
    <name type="synonym">Salmo kisutch</name>
    <dbReference type="NCBI Taxonomy" id="8019"/>
    <lineage>
        <taxon>Eukaryota</taxon>
        <taxon>Metazoa</taxon>
        <taxon>Chordata</taxon>
        <taxon>Craniata</taxon>
        <taxon>Vertebrata</taxon>
        <taxon>Euteleostomi</taxon>
        <taxon>Actinopterygii</taxon>
        <taxon>Neopterygii</taxon>
        <taxon>Teleostei</taxon>
        <taxon>Protacanthopterygii</taxon>
        <taxon>Salmoniformes</taxon>
        <taxon>Salmonidae</taxon>
        <taxon>Salmoninae</taxon>
        <taxon>Oncorhynchus</taxon>
    </lineage>
</organism>
<dbReference type="AlphaFoldDB" id="A0A8C7CXE7"/>
<dbReference type="SUPFAM" id="SSF57667">
    <property type="entry name" value="beta-beta-alpha zinc fingers"/>
    <property type="match status" value="4"/>
</dbReference>
<keyword evidence="3" id="KW-0479">Metal-binding</keyword>
<feature type="domain" description="C2H2-type" evidence="13">
    <location>
        <begin position="430"/>
        <end position="458"/>
    </location>
</feature>
<dbReference type="PANTHER" id="PTHR24390:SF159">
    <property type="entry name" value="GROWTH FACTOR INDEPENDENT 1 TRANSCRIPTIONAL REPRESSOR"/>
    <property type="match status" value="1"/>
</dbReference>
<keyword evidence="9" id="KW-0804">Transcription</keyword>
<evidence type="ECO:0000256" key="5">
    <source>
        <dbReference type="ARBA" id="ARBA00022771"/>
    </source>
</evidence>
<reference evidence="14" key="2">
    <citation type="submission" date="2025-09" db="UniProtKB">
        <authorList>
            <consortium name="Ensembl"/>
        </authorList>
    </citation>
    <scope>IDENTIFICATION</scope>
</reference>
<evidence type="ECO:0000256" key="8">
    <source>
        <dbReference type="ARBA" id="ARBA00023125"/>
    </source>
</evidence>
<evidence type="ECO:0000256" key="2">
    <source>
        <dbReference type="ARBA" id="ARBA00006991"/>
    </source>
</evidence>
<dbReference type="InterPro" id="IPR036236">
    <property type="entry name" value="Znf_C2H2_sf"/>
</dbReference>
<dbReference type="PROSITE" id="PS00028">
    <property type="entry name" value="ZINC_FINGER_C2H2_1"/>
    <property type="match status" value="6"/>
</dbReference>
<feature type="region of interest" description="Disordered" evidence="12">
    <location>
        <begin position="454"/>
        <end position="487"/>
    </location>
</feature>
<evidence type="ECO:0000256" key="11">
    <source>
        <dbReference type="PROSITE-ProRule" id="PRU00042"/>
    </source>
</evidence>
<dbReference type="Pfam" id="PF00096">
    <property type="entry name" value="zf-C2H2"/>
    <property type="match status" value="2"/>
</dbReference>
<feature type="domain" description="C2H2-type" evidence="13">
    <location>
        <begin position="346"/>
        <end position="373"/>
    </location>
</feature>
<feature type="region of interest" description="Disordered" evidence="12">
    <location>
        <begin position="75"/>
        <end position="100"/>
    </location>
</feature>
<comment type="subcellular location">
    <subcellularLocation>
        <location evidence="1">Nucleus</location>
    </subcellularLocation>
</comment>
<sequence length="487" mass="54931">MYLYSLNMSKIQLLRVFLNDRLTAAADEIFGVVEKMIAEYQEEVVRLQRMLDIVLQPEIPLNLHRADLQQRTLSFSEEEVTPEQQQCEQEWSPSLGQEDPEPIQIKEEQEELRTSQEEQQLKGLEAETIEFIFNPVCVKSDRDEDPTQPSHLYQAQKEGNGERDTLPSTKTEKIKTEPDGDIYVESEPTSLSQPFSTVNSDCSAAQSENSQSVSGMETGGPPSGFNPVKSKRTKMLKGQSSCVKKSTQLSLLKSPSQSHDTPCCCKVCDKSFHHMGSLLKHVKTHRKDKEGICGVCGKCMEFTESMKDHLQTHIAARFCCDVCSKWFSTNSKLTVHMRSHTGEKPFSCPVCGTCFMQNGGLKIHMRIHTGEKPYRCYCCGQGFSTGSAMKRHIRIHTGEKPFCCPDCGKSFTRKGHLKIHMMTHTGEKPHSCPDCGKGFSIASNLSVHMRRIHTGEKSQRIQQWHQSESAHEDSQGRDHTDVPIVED</sequence>
<dbReference type="GO" id="GO:0003700">
    <property type="term" value="F:DNA-binding transcription factor activity"/>
    <property type="evidence" value="ECO:0007669"/>
    <property type="project" value="TreeGrafter"/>
</dbReference>
<feature type="compositionally biased region" description="Basic and acidic residues" evidence="12">
    <location>
        <begin position="159"/>
        <end position="178"/>
    </location>
</feature>
<evidence type="ECO:0000259" key="13">
    <source>
        <dbReference type="PROSITE" id="PS50157"/>
    </source>
</evidence>
<evidence type="ECO:0000256" key="7">
    <source>
        <dbReference type="ARBA" id="ARBA00023015"/>
    </source>
</evidence>
<dbReference type="Ensembl" id="ENSOKIT00005009850.1">
    <property type="protein sequence ID" value="ENSOKIP00005009293.1"/>
    <property type="gene ID" value="ENSOKIG00005004083.1"/>
</dbReference>
<feature type="compositionally biased region" description="Basic and acidic residues" evidence="12">
    <location>
        <begin position="468"/>
        <end position="481"/>
    </location>
</feature>
<dbReference type="GeneTree" id="ENSGT00940000154446"/>
<comment type="similarity">
    <text evidence="2">Belongs to the krueppel C2H2-type zinc-finger protein family.</text>
</comment>
<dbReference type="FunFam" id="3.30.160.60:FF:002343">
    <property type="entry name" value="Zinc finger protein 33A"/>
    <property type="match status" value="1"/>
</dbReference>
<evidence type="ECO:0000256" key="10">
    <source>
        <dbReference type="ARBA" id="ARBA00023242"/>
    </source>
</evidence>
<evidence type="ECO:0000313" key="14">
    <source>
        <dbReference type="Ensembl" id="ENSOKIP00005009293.1"/>
    </source>
</evidence>
<keyword evidence="5 11" id="KW-0863">Zinc-finger</keyword>
<evidence type="ECO:0000256" key="6">
    <source>
        <dbReference type="ARBA" id="ARBA00022833"/>
    </source>
</evidence>
<dbReference type="GO" id="GO:0008270">
    <property type="term" value="F:zinc ion binding"/>
    <property type="evidence" value="ECO:0007669"/>
    <property type="project" value="UniProtKB-KW"/>
</dbReference>
<dbReference type="FunFam" id="3.30.160.60:FF:001498">
    <property type="entry name" value="Zinc finger protein 404"/>
    <property type="match status" value="1"/>
</dbReference>
<dbReference type="Pfam" id="PF13894">
    <property type="entry name" value="zf-C2H2_4"/>
    <property type="match status" value="1"/>
</dbReference>
<feature type="domain" description="C2H2-type" evidence="13">
    <location>
        <begin position="402"/>
        <end position="429"/>
    </location>
</feature>
<dbReference type="Pfam" id="PF13465">
    <property type="entry name" value="zf-H2C2_2"/>
    <property type="match status" value="1"/>
</dbReference>
<evidence type="ECO:0000256" key="9">
    <source>
        <dbReference type="ARBA" id="ARBA00023163"/>
    </source>
</evidence>
<dbReference type="SMART" id="SM00355">
    <property type="entry name" value="ZnF_C2H2"/>
    <property type="match status" value="7"/>
</dbReference>
<feature type="domain" description="C2H2-type" evidence="13">
    <location>
        <begin position="263"/>
        <end position="290"/>
    </location>
</feature>
<dbReference type="PROSITE" id="PS50157">
    <property type="entry name" value="ZINC_FINGER_C2H2_2"/>
    <property type="match status" value="6"/>
</dbReference>
<feature type="compositionally biased region" description="Polar residues" evidence="12">
    <location>
        <begin position="187"/>
        <end position="215"/>
    </location>
</feature>
<keyword evidence="10" id="KW-0539">Nucleus</keyword>
<dbReference type="Gene3D" id="3.30.160.60">
    <property type="entry name" value="Classic Zinc Finger"/>
    <property type="match status" value="6"/>
</dbReference>
<feature type="compositionally biased region" description="Polar residues" evidence="12">
    <location>
        <begin position="82"/>
        <end position="95"/>
    </location>
</feature>
<feature type="domain" description="C2H2-type" evidence="13">
    <location>
        <begin position="374"/>
        <end position="401"/>
    </location>
</feature>
<dbReference type="GO" id="GO:0000978">
    <property type="term" value="F:RNA polymerase II cis-regulatory region sequence-specific DNA binding"/>
    <property type="evidence" value="ECO:0007669"/>
    <property type="project" value="TreeGrafter"/>
</dbReference>
<name>A0A8C7CXE7_ONCKI</name>
<reference evidence="14" key="1">
    <citation type="submission" date="2025-08" db="UniProtKB">
        <authorList>
            <consortium name="Ensembl"/>
        </authorList>
    </citation>
    <scope>IDENTIFICATION</scope>
</reference>
<proteinExistence type="inferred from homology"/>
<keyword evidence="6" id="KW-0862">Zinc</keyword>